<evidence type="ECO:0000256" key="3">
    <source>
        <dbReference type="PROSITE-ProRule" id="PRU00221"/>
    </source>
</evidence>
<gene>
    <name evidence="4" type="ORF">DBRI00130_LOCUS21189</name>
</gene>
<reference evidence="4" key="1">
    <citation type="submission" date="2021-01" db="EMBL/GenBank/DDBJ databases">
        <authorList>
            <person name="Corre E."/>
            <person name="Pelletier E."/>
            <person name="Niang G."/>
            <person name="Scheremetjew M."/>
            <person name="Finn R."/>
            <person name="Kale V."/>
            <person name="Holt S."/>
            <person name="Cochrane G."/>
            <person name="Meng A."/>
            <person name="Brown T."/>
            <person name="Cohen L."/>
        </authorList>
    </citation>
    <scope>NUCLEOTIDE SEQUENCE</scope>
    <source>
        <strain evidence="4">GSO104</strain>
    </source>
</reference>
<name>A0A7S4V1M6_9STRA</name>
<dbReference type="PRINTS" id="PR00320">
    <property type="entry name" value="GPROTEINBRPT"/>
</dbReference>
<protein>
    <recommendedName>
        <fullName evidence="5">Anaphase-promoting complex subunit 4 WD40 domain-containing protein</fullName>
    </recommendedName>
</protein>
<feature type="repeat" description="WD" evidence="3">
    <location>
        <begin position="77"/>
        <end position="118"/>
    </location>
</feature>
<evidence type="ECO:0000313" key="4">
    <source>
        <dbReference type="EMBL" id="CAE4619193.1"/>
    </source>
</evidence>
<dbReference type="GO" id="GO:0000045">
    <property type="term" value="P:autophagosome assembly"/>
    <property type="evidence" value="ECO:0007669"/>
    <property type="project" value="InterPro"/>
</dbReference>
<feature type="repeat" description="WD" evidence="3">
    <location>
        <begin position="34"/>
        <end position="75"/>
    </location>
</feature>
<dbReference type="AlphaFoldDB" id="A0A7S4V1M6"/>
<proteinExistence type="predicted"/>
<keyword evidence="2" id="KW-0677">Repeat</keyword>
<dbReference type="PANTHER" id="PTHR19878:SF8">
    <property type="entry name" value="AUTOPHAGY-RELATED 16, ISOFORM F"/>
    <property type="match status" value="1"/>
</dbReference>
<dbReference type="SMART" id="SM00320">
    <property type="entry name" value="WD40"/>
    <property type="match status" value="5"/>
</dbReference>
<sequence>MLGVDLSGGLVVGCGADKTCRVWNIRTQRMIHQLAGHSTKVTCVRLLNNEKGVITGSADRSIKVWDISRSTYKQTTTFRHSSTSNCMDVSLDSLTVFSGHMDGGIRLWDVRSGKRVLDVLSMHEGGVTSVQCHPMNGNQILTNGRDSVLRVVDVRTCTAVQSLGHEDFRTAFNYSSCGISPDGAYALAGSGTTGEVFVWGLTDGKVKKKLKAHNVGVGGVAWGRGGSNGQQVATVDRNGVLMLWA</sequence>
<organism evidence="4">
    <name type="scientific">Ditylum brightwellii</name>
    <dbReference type="NCBI Taxonomy" id="49249"/>
    <lineage>
        <taxon>Eukaryota</taxon>
        <taxon>Sar</taxon>
        <taxon>Stramenopiles</taxon>
        <taxon>Ochrophyta</taxon>
        <taxon>Bacillariophyta</taxon>
        <taxon>Mediophyceae</taxon>
        <taxon>Lithodesmiophycidae</taxon>
        <taxon>Lithodesmiales</taxon>
        <taxon>Lithodesmiaceae</taxon>
        <taxon>Ditylum</taxon>
    </lineage>
</organism>
<dbReference type="PROSITE" id="PS50082">
    <property type="entry name" value="WD_REPEATS_2"/>
    <property type="match status" value="2"/>
</dbReference>
<dbReference type="InterPro" id="IPR019775">
    <property type="entry name" value="WD40_repeat_CS"/>
</dbReference>
<dbReference type="InterPro" id="IPR045160">
    <property type="entry name" value="ATG16"/>
</dbReference>
<dbReference type="Pfam" id="PF00400">
    <property type="entry name" value="WD40"/>
    <property type="match status" value="3"/>
</dbReference>
<dbReference type="PROSITE" id="PS00678">
    <property type="entry name" value="WD_REPEATS_1"/>
    <property type="match status" value="2"/>
</dbReference>
<dbReference type="Gene3D" id="2.130.10.10">
    <property type="entry name" value="YVTN repeat-like/Quinoprotein amine dehydrogenase"/>
    <property type="match status" value="2"/>
</dbReference>
<keyword evidence="1 3" id="KW-0853">WD repeat</keyword>
<dbReference type="InterPro" id="IPR020472">
    <property type="entry name" value="WD40_PAC1"/>
</dbReference>
<evidence type="ECO:0000256" key="2">
    <source>
        <dbReference type="ARBA" id="ARBA00022737"/>
    </source>
</evidence>
<accession>A0A7S4V1M6</accession>
<dbReference type="SUPFAM" id="SSF50978">
    <property type="entry name" value="WD40 repeat-like"/>
    <property type="match status" value="1"/>
</dbReference>
<dbReference type="EMBL" id="HBNS01026918">
    <property type="protein sequence ID" value="CAE4619193.1"/>
    <property type="molecule type" value="Transcribed_RNA"/>
</dbReference>
<dbReference type="InterPro" id="IPR036322">
    <property type="entry name" value="WD40_repeat_dom_sf"/>
</dbReference>
<dbReference type="InterPro" id="IPR015943">
    <property type="entry name" value="WD40/YVTN_repeat-like_dom_sf"/>
</dbReference>
<evidence type="ECO:0000256" key="1">
    <source>
        <dbReference type="ARBA" id="ARBA00022574"/>
    </source>
</evidence>
<dbReference type="CDD" id="cd00200">
    <property type="entry name" value="WD40"/>
    <property type="match status" value="1"/>
</dbReference>
<dbReference type="PROSITE" id="PS50294">
    <property type="entry name" value="WD_REPEATS_REGION"/>
    <property type="match status" value="1"/>
</dbReference>
<dbReference type="PANTHER" id="PTHR19878">
    <property type="entry name" value="AUTOPHAGY PROTEIN 16-LIKE"/>
    <property type="match status" value="1"/>
</dbReference>
<evidence type="ECO:0008006" key="5">
    <source>
        <dbReference type="Google" id="ProtNLM"/>
    </source>
</evidence>
<dbReference type="InterPro" id="IPR001680">
    <property type="entry name" value="WD40_rpt"/>
</dbReference>